<feature type="compositionally biased region" description="Low complexity" evidence="1">
    <location>
        <begin position="167"/>
        <end position="189"/>
    </location>
</feature>
<keyword evidence="2" id="KW-1133">Transmembrane helix</keyword>
<evidence type="ECO:0000256" key="1">
    <source>
        <dbReference type="SAM" id="MobiDB-lite"/>
    </source>
</evidence>
<protein>
    <recommendedName>
        <fullName evidence="5">CU044_5270 family protein</fullName>
    </recommendedName>
</protein>
<feature type="transmembrane region" description="Helical" evidence="2">
    <location>
        <begin position="137"/>
        <end position="158"/>
    </location>
</feature>
<sequence length="471" mass="49232">MTDLNGRPFPGPPDDRADLDAVRALVGSPEPSLDTVVDGRARLLAALARDAGPTASDAASLPDAMSLTDAGALTDAGPLTGAGSLADARTYPHCHPHAEDAVPAEPREAPILLRAAHDPAAREPGRTRTAGRMRRRLATAGAGLAAAATILVAAVIAAPGGPVTSTAPGTPAATAHDTPDASSTTSADPGKAREMVLAAADAVLKQPAGEGAYWRTKTVTRWQTPTGDGAYTLELGLSEEMWLARRPGDKSWRISRSLGAKPATASDEAAWREAGSPSSWDLSPSGDKGENIVEAKPSEPVRSELRGEWKGSGGDLAKQLMTWDDLAAIPDDVDGLRAYLMKLLPDAGATDPTSDPEGTRNLLAEAVVQIIADLPVTPQVHATAFRLLATMPGVRAEGEVTDGLGRKGQAILFRSDGLVKARIVVDPRTGRTLARETTILDRTGAGRTVPLHHEVSYEQTGWTDERPPGRR</sequence>
<keyword evidence="2" id="KW-0472">Membrane</keyword>
<dbReference type="Proteomes" id="UP001320766">
    <property type="component" value="Unassembled WGS sequence"/>
</dbReference>
<evidence type="ECO:0000313" key="4">
    <source>
        <dbReference type="Proteomes" id="UP001320766"/>
    </source>
</evidence>
<gene>
    <name evidence="3" type="ORF">HD595_003872</name>
</gene>
<evidence type="ECO:0008006" key="5">
    <source>
        <dbReference type="Google" id="ProtNLM"/>
    </source>
</evidence>
<keyword evidence="2" id="KW-0812">Transmembrane</keyword>
<feature type="region of interest" description="Disordered" evidence="1">
    <location>
        <begin position="262"/>
        <end position="293"/>
    </location>
</feature>
<dbReference type="NCBIfam" id="NF038083">
    <property type="entry name" value="CU044_5270_fam"/>
    <property type="match status" value="1"/>
</dbReference>
<name>A0ABT1K183_9ACTN</name>
<accession>A0ABT1K183</accession>
<reference evidence="3 4" key="1">
    <citation type="submission" date="2022-06" db="EMBL/GenBank/DDBJ databases">
        <title>Sequencing the genomes of 1000 actinobacteria strains.</title>
        <authorList>
            <person name="Klenk H.-P."/>
        </authorList>
    </citation>
    <scope>NUCLEOTIDE SEQUENCE [LARGE SCALE GENOMIC DNA]</scope>
    <source>
        <strain evidence="3 4">DSM 44170</strain>
    </source>
</reference>
<keyword evidence="4" id="KW-1185">Reference proteome</keyword>
<feature type="region of interest" description="Disordered" evidence="1">
    <location>
        <begin position="167"/>
        <end position="190"/>
    </location>
</feature>
<dbReference type="InterPro" id="IPR047789">
    <property type="entry name" value="CU044_5270-like"/>
</dbReference>
<dbReference type="EMBL" id="JAMZEC010000001">
    <property type="protein sequence ID" value="MCP2347750.1"/>
    <property type="molecule type" value="Genomic_DNA"/>
</dbReference>
<comment type="caution">
    <text evidence="3">The sequence shown here is derived from an EMBL/GenBank/DDBJ whole genome shotgun (WGS) entry which is preliminary data.</text>
</comment>
<evidence type="ECO:0000313" key="3">
    <source>
        <dbReference type="EMBL" id="MCP2347750.1"/>
    </source>
</evidence>
<dbReference type="RefSeq" id="WP_301309541.1">
    <property type="nucleotide sequence ID" value="NZ_BAAAVE010000004.1"/>
</dbReference>
<evidence type="ECO:0000256" key="2">
    <source>
        <dbReference type="SAM" id="Phobius"/>
    </source>
</evidence>
<proteinExistence type="predicted"/>
<organism evidence="3 4">
    <name type="scientific">Nonomuraea roseoviolacea subsp. carminata</name>
    <dbReference type="NCBI Taxonomy" id="160689"/>
    <lineage>
        <taxon>Bacteria</taxon>
        <taxon>Bacillati</taxon>
        <taxon>Actinomycetota</taxon>
        <taxon>Actinomycetes</taxon>
        <taxon>Streptosporangiales</taxon>
        <taxon>Streptosporangiaceae</taxon>
        <taxon>Nonomuraea</taxon>
    </lineage>
</organism>